<protein>
    <submittedName>
        <fullName evidence="1">Uncharacterized protein</fullName>
    </submittedName>
</protein>
<sequence>MHAIAGPHRHRRCFRHPATMPEKAGVEVYRYARRSVRRRVHIWPEPRPRGVRIGVLRIIAAFSSNNDRTLRSAALPAFGGAVRNACNACVVPPHETWTLSLAALAFACRVTGHSTYGCAILCMLHVARSVRSVIRVTRCRVALVACASICNRMPCGRSYDGGDGRRHQVSPVDGMCQRRSAASTSDPAMQRKLAVCALSALHRGCESFQLIATEPRIGKRRVWDCFVSTGSH</sequence>
<name>A4JQ67_BURVG</name>
<dbReference type="EMBL" id="CP000616">
    <property type="protein sequence ID" value="ABO58420.1"/>
    <property type="molecule type" value="Genomic_DNA"/>
</dbReference>
<evidence type="ECO:0000313" key="1">
    <source>
        <dbReference type="EMBL" id="ABO58420.1"/>
    </source>
</evidence>
<proteinExistence type="predicted"/>
<evidence type="ECO:0000313" key="2">
    <source>
        <dbReference type="Proteomes" id="UP000002287"/>
    </source>
</evidence>
<accession>A4JQ67</accession>
<dbReference type="HOGENOM" id="CLU_1193007_0_0_4"/>
<organism evidence="1 2">
    <name type="scientific">Burkholderia vietnamiensis (strain G4 / LMG 22486)</name>
    <name type="common">Burkholderia cepacia (strain R1808)</name>
    <dbReference type="NCBI Taxonomy" id="269482"/>
    <lineage>
        <taxon>Bacteria</taxon>
        <taxon>Pseudomonadati</taxon>
        <taxon>Pseudomonadota</taxon>
        <taxon>Betaproteobacteria</taxon>
        <taxon>Burkholderiales</taxon>
        <taxon>Burkholderiaceae</taxon>
        <taxon>Burkholderia</taxon>
        <taxon>Burkholderia cepacia complex</taxon>
    </lineage>
</organism>
<dbReference type="KEGG" id="bvi:Bcep1808_5476"/>
<reference evidence="2" key="1">
    <citation type="submission" date="2007-03" db="EMBL/GenBank/DDBJ databases">
        <title>Complete sequence of chromosome 3 of Burkholderia vietnamiensis G4.</title>
        <authorList>
            <consortium name="US DOE Joint Genome Institute"/>
            <person name="Copeland A."/>
            <person name="Lucas S."/>
            <person name="Lapidus A."/>
            <person name="Barry K."/>
            <person name="Detter J.C."/>
            <person name="Glavina del Rio T."/>
            <person name="Hammon N."/>
            <person name="Israni S."/>
            <person name="Dalin E."/>
            <person name="Tice H."/>
            <person name="Pitluck S."/>
            <person name="Chain P."/>
            <person name="Malfatti S."/>
            <person name="Shin M."/>
            <person name="Vergez L."/>
            <person name="Schmutz J."/>
            <person name="Larimer F."/>
            <person name="Land M."/>
            <person name="Hauser L."/>
            <person name="Kyrpides N."/>
            <person name="Tiedje J."/>
            <person name="Richardson P."/>
        </authorList>
    </citation>
    <scope>NUCLEOTIDE SEQUENCE [LARGE SCALE GENOMIC DNA]</scope>
    <source>
        <strain evidence="2">G4 / LMG 22486</strain>
    </source>
</reference>
<gene>
    <name evidence="1" type="ordered locus">Bcep1808_5476</name>
</gene>
<dbReference type="AlphaFoldDB" id="A4JQ67"/>
<dbReference type="Proteomes" id="UP000002287">
    <property type="component" value="Chromosome 3"/>
</dbReference>